<evidence type="ECO:0000313" key="1">
    <source>
        <dbReference type="EMBL" id="RYC73683.1"/>
    </source>
</evidence>
<evidence type="ECO:0008006" key="3">
    <source>
        <dbReference type="Google" id="ProtNLM"/>
    </source>
</evidence>
<proteinExistence type="predicted"/>
<accession>A0ABY0FK41</accession>
<gene>
    <name evidence="1" type="ORF">G3KMM_00249</name>
</gene>
<name>A0ABY0FK41_9BACT</name>
<dbReference type="Proteomes" id="UP001191004">
    <property type="component" value="Unassembled WGS sequence"/>
</dbReference>
<protein>
    <recommendedName>
        <fullName evidence="3">Pilus assembly protein</fullName>
    </recommendedName>
</protein>
<keyword evidence="2" id="KW-1185">Reference proteome</keyword>
<organism evidence="1 2">
    <name type="scientific">Candidatus Nanosyncoccus nanoralicus</name>
    <dbReference type="NCBI Taxonomy" id="2171996"/>
    <lineage>
        <taxon>Bacteria</taxon>
        <taxon>Candidatus Saccharimonadota</taxon>
        <taxon>Candidatus Nanosyncoccalia</taxon>
        <taxon>Candidatus Nanosyncoccales</taxon>
        <taxon>Candidatus Nanosyncoccaceae</taxon>
        <taxon>Candidatus Nanosyncoccus</taxon>
    </lineage>
</organism>
<dbReference type="EMBL" id="PRLL01000005">
    <property type="protein sequence ID" value="RYC73683.1"/>
    <property type="molecule type" value="Genomic_DNA"/>
</dbReference>
<comment type="caution">
    <text evidence="1">The sequence shown here is derived from an EMBL/GenBank/DDBJ whole genome shotgun (WGS) entry which is preliminary data.</text>
</comment>
<evidence type="ECO:0000313" key="2">
    <source>
        <dbReference type="Proteomes" id="UP001191004"/>
    </source>
</evidence>
<sequence length="296" mass="32697">MVERSFGKRFRINKLQQQMMMAVLGASLLLGVSIVVSIHLIKYMNFNAKVIKKRDEAIANYDLAIKNVGICKDGNKDGKFSDKELKDCNPQSLDVSNLPGTLRYNVMVGMAANTNLESVARDSQKNCFDESGKRIDFTAAYSKATSDDERSYDLKMIKMCSALRVVPDALPAQKNDEALLASLNQIFLLSGFEPEQLSPGTNYKQSRVTGVSTIPVSLTVKRNEAETMSIISNIEKSIRAFSLSSAQIKWGSNLGNGNMKLELLAQGAAFYSAETTVQEKTEIVRAKDDKVNTIKK</sequence>
<reference evidence="1 2" key="1">
    <citation type="journal article" date="2018" name="bioRxiv">
        <title>Evidence of independent acquisition and adaption of ultra-small bacteria to human hosts across the highly diverse yet reduced genomes of the phylum Saccharibacteria.</title>
        <authorList>
            <person name="McLean J.S."/>
            <person name="Bor B."/>
            <person name="To T.T."/>
            <person name="Liu Q."/>
            <person name="Kearns K.A."/>
            <person name="Solden L.M."/>
            <person name="Wrighton K.C."/>
            <person name="He X."/>
            <person name="Shi W."/>
        </authorList>
    </citation>
    <scope>NUCLEOTIDE SEQUENCE [LARGE SCALE GENOMIC DNA]</scope>
    <source>
        <strain evidence="1 2">TM7_KMM_G3_1_HOT_351</strain>
    </source>
</reference>
<reference evidence="1 2" key="2">
    <citation type="journal article" date="2020" name="Cell Rep.">
        <title>Acquisition and Adaptation of Ultra-small Parasitic Reduced Genome Bacteria to Mammalian Hosts.</title>
        <authorList>
            <person name="McLean J.S."/>
            <person name="Bor B."/>
            <person name="Kerns K.A."/>
            <person name="Liu Q."/>
            <person name="To T.T."/>
            <person name="Solden L."/>
            <person name="Hendrickson E.L."/>
            <person name="Wrighton K."/>
            <person name="Shi W."/>
            <person name="He X."/>
        </authorList>
    </citation>
    <scope>NUCLEOTIDE SEQUENCE [LARGE SCALE GENOMIC DNA]</scope>
    <source>
        <strain evidence="1 2">TM7_KMM_G3_1_HOT_351</strain>
    </source>
</reference>
<dbReference type="RefSeq" id="WP_129604440.1">
    <property type="nucleotide sequence ID" value="NZ_PRLL01000005.1"/>
</dbReference>